<feature type="binding site" evidence="6">
    <location>
        <position position="354"/>
    </location>
    <ligand>
        <name>S-adenosyl-L-methionine</name>
        <dbReference type="ChEBI" id="CHEBI:59789"/>
    </ligand>
</feature>
<comment type="caution">
    <text evidence="9">The sequence shown here is derived from an EMBL/GenBank/DDBJ whole genome shotgun (WGS) entry which is preliminary data.</text>
</comment>
<dbReference type="Pfam" id="PF22458">
    <property type="entry name" value="RsmF-B_ferredox"/>
    <property type="match status" value="1"/>
</dbReference>
<keyword evidence="5 6" id="KW-0694">RNA-binding</keyword>
<keyword evidence="4 6" id="KW-0949">S-adenosyl-L-methionine</keyword>
<dbReference type="AlphaFoldDB" id="A0A9D9GNX9"/>
<feature type="binding site" evidence="6">
    <location>
        <position position="320"/>
    </location>
    <ligand>
        <name>S-adenosyl-L-methionine</name>
        <dbReference type="ChEBI" id="CHEBI:59789"/>
    </ligand>
</feature>
<dbReference type="InterPro" id="IPR049560">
    <property type="entry name" value="MeTrfase_RsmB-F_NOP2_cat"/>
</dbReference>
<evidence type="ECO:0000256" key="2">
    <source>
        <dbReference type="ARBA" id="ARBA00022603"/>
    </source>
</evidence>
<dbReference type="GO" id="GO:0006355">
    <property type="term" value="P:regulation of DNA-templated transcription"/>
    <property type="evidence" value="ECO:0007669"/>
    <property type="project" value="InterPro"/>
</dbReference>
<dbReference type="GO" id="GO:0001510">
    <property type="term" value="P:RNA methylation"/>
    <property type="evidence" value="ECO:0007669"/>
    <property type="project" value="InterPro"/>
</dbReference>
<feature type="domain" description="SAM-dependent MTase RsmB/NOP-type" evidence="8">
    <location>
        <begin position="206"/>
        <end position="586"/>
    </location>
</feature>
<feature type="binding site" evidence="6">
    <location>
        <position position="477"/>
    </location>
    <ligand>
        <name>S-adenosyl-L-methionine</name>
        <dbReference type="ChEBI" id="CHEBI:59789"/>
    </ligand>
</feature>
<feature type="compositionally biased region" description="Basic residues" evidence="7">
    <location>
        <begin position="32"/>
        <end position="41"/>
    </location>
</feature>
<reference evidence="9" key="2">
    <citation type="journal article" date="2021" name="PeerJ">
        <title>Extensive microbial diversity within the chicken gut microbiome revealed by metagenomics and culture.</title>
        <authorList>
            <person name="Gilroy R."/>
            <person name="Ravi A."/>
            <person name="Getino M."/>
            <person name="Pursley I."/>
            <person name="Horton D.L."/>
            <person name="Alikhan N.F."/>
            <person name="Baker D."/>
            <person name="Gharbi K."/>
            <person name="Hall N."/>
            <person name="Watson M."/>
            <person name="Adriaenssens E.M."/>
            <person name="Foster-Nyarko E."/>
            <person name="Jarju S."/>
            <person name="Secka A."/>
            <person name="Antonio M."/>
            <person name="Oren A."/>
            <person name="Chaudhuri R.R."/>
            <person name="La Ragione R."/>
            <person name="Hildebrand F."/>
            <person name="Pallen M.J."/>
        </authorList>
    </citation>
    <scope>NUCLEOTIDE SEQUENCE</scope>
    <source>
        <strain evidence="9">17213</strain>
    </source>
</reference>
<feature type="binding site" evidence="6">
    <location>
        <begin position="297"/>
        <end position="303"/>
    </location>
    <ligand>
        <name>S-adenosyl-L-methionine</name>
        <dbReference type="ChEBI" id="CHEBI:59789"/>
    </ligand>
</feature>
<dbReference type="InterPro" id="IPR018314">
    <property type="entry name" value="RsmB/NOL1/NOP2-like_CS"/>
</dbReference>
<dbReference type="InterPro" id="IPR001678">
    <property type="entry name" value="MeTrfase_RsmB-F_NOP2_dom"/>
</dbReference>
<dbReference type="InterPro" id="IPR035926">
    <property type="entry name" value="NusB-like_sf"/>
</dbReference>
<feature type="region of interest" description="Disordered" evidence="7">
    <location>
        <begin position="1"/>
        <end position="47"/>
    </location>
</feature>
<evidence type="ECO:0000256" key="5">
    <source>
        <dbReference type="ARBA" id="ARBA00022884"/>
    </source>
</evidence>
<protein>
    <recommendedName>
        <fullName evidence="8">SAM-dependent MTase RsmB/NOP-type domain-containing protein</fullName>
    </recommendedName>
</protein>
<keyword evidence="3 6" id="KW-0808">Transferase</keyword>
<evidence type="ECO:0000256" key="1">
    <source>
        <dbReference type="ARBA" id="ARBA00007494"/>
    </source>
</evidence>
<dbReference type="SUPFAM" id="SSF48013">
    <property type="entry name" value="NusB-like"/>
    <property type="match status" value="1"/>
</dbReference>
<feature type="compositionally biased region" description="Low complexity" evidence="7">
    <location>
        <begin position="15"/>
        <end position="29"/>
    </location>
</feature>
<dbReference type="PANTHER" id="PTHR22807:SF61">
    <property type="entry name" value="NOL1_NOP2_SUN FAMILY PROTEIN _ ANTITERMINATION NUSB DOMAIN-CONTAINING PROTEIN"/>
    <property type="match status" value="1"/>
</dbReference>
<evidence type="ECO:0000313" key="9">
    <source>
        <dbReference type="EMBL" id="MBO8415417.1"/>
    </source>
</evidence>
<dbReference type="GO" id="GO:0008173">
    <property type="term" value="F:RNA methyltransferase activity"/>
    <property type="evidence" value="ECO:0007669"/>
    <property type="project" value="InterPro"/>
</dbReference>
<organism evidence="9 10">
    <name type="scientific">Candidatus Avisuccinivibrio stercorigallinarum</name>
    <dbReference type="NCBI Taxonomy" id="2840704"/>
    <lineage>
        <taxon>Bacteria</taxon>
        <taxon>Pseudomonadati</taxon>
        <taxon>Pseudomonadota</taxon>
        <taxon>Gammaproteobacteria</taxon>
        <taxon>Aeromonadales</taxon>
        <taxon>Succinivibrionaceae</taxon>
        <taxon>Succinivibrionaceae incertae sedis</taxon>
        <taxon>Candidatus Avisuccinivibrio</taxon>
    </lineage>
</organism>
<feature type="non-terminal residue" evidence="9">
    <location>
        <position position="1"/>
    </location>
</feature>
<evidence type="ECO:0000256" key="4">
    <source>
        <dbReference type="ARBA" id="ARBA00022691"/>
    </source>
</evidence>
<dbReference type="SUPFAM" id="SSF53335">
    <property type="entry name" value="S-adenosyl-L-methionine-dependent methyltransferases"/>
    <property type="match status" value="1"/>
</dbReference>
<evidence type="ECO:0000256" key="7">
    <source>
        <dbReference type="SAM" id="MobiDB-lite"/>
    </source>
</evidence>
<dbReference type="Gene3D" id="3.30.70.1170">
    <property type="entry name" value="Sun protein, domain 3"/>
    <property type="match status" value="1"/>
</dbReference>
<keyword evidence="2 6" id="KW-0489">Methyltransferase</keyword>
<feature type="region of interest" description="Disordered" evidence="7">
    <location>
        <begin position="378"/>
        <end position="415"/>
    </location>
</feature>
<dbReference type="Proteomes" id="UP000823631">
    <property type="component" value="Unassembled WGS sequence"/>
</dbReference>
<evidence type="ECO:0000256" key="3">
    <source>
        <dbReference type="ARBA" id="ARBA00022679"/>
    </source>
</evidence>
<dbReference type="InterPro" id="IPR054728">
    <property type="entry name" value="RsmB-like_ferredoxin"/>
</dbReference>
<evidence type="ECO:0000313" key="10">
    <source>
        <dbReference type="Proteomes" id="UP000823631"/>
    </source>
</evidence>
<dbReference type="Gene3D" id="1.10.940.10">
    <property type="entry name" value="NusB-like"/>
    <property type="match status" value="1"/>
</dbReference>
<gene>
    <name evidence="9" type="ORF">IAB19_03430</name>
</gene>
<dbReference type="Pfam" id="PF01189">
    <property type="entry name" value="Methyltr_RsmB-F"/>
    <property type="match status" value="2"/>
</dbReference>
<dbReference type="GO" id="GO:0003723">
    <property type="term" value="F:RNA binding"/>
    <property type="evidence" value="ECO:0007669"/>
    <property type="project" value="UniProtKB-UniRule"/>
</dbReference>
<dbReference type="Pfam" id="PF01029">
    <property type="entry name" value="NusB"/>
    <property type="match status" value="1"/>
</dbReference>
<feature type="active site" description="Nucleophile" evidence="6">
    <location>
        <position position="530"/>
    </location>
</feature>
<proteinExistence type="inferred from homology"/>
<accession>A0A9D9GNX9</accession>
<name>A0A9D9GNX9_9GAMM</name>
<feature type="compositionally biased region" description="Low complexity" evidence="7">
    <location>
        <begin position="393"/>
        <end position="413"/>
    </location>
</feature>
<sequence>APAGRTPLRMPHPAAPAAGQAGAAPAGDRPAPKPRGRKGGRQKPDITGWQPRAIAAEIVASVIAGHPFRQIVQQGEHIMDPRDVALCSEIAYGTLRHFRWLEFNLRPYLQNKQKLQPVVKALLLTGLYQLGVMKTPDYAVVNAMVGATYRLYYKRCQGLVNAVLRNFIRNGGELQQSAVKSINLSCPEWMWVKIVTTYPKEQALDIAAKSNERGPMFLRVQTSRINTNAYVKKLEEEGIEVKRSEESGLIELASPVSVTKLPGFDQGLVCVQDLAAQRPVQLLDLEEGKKLSVLDCCCAPGGKSAQILNAASDLTLTACDTSLERLETTVRNLQRLGYIPAEKTPVVVPYATFDDPGASAIAAEALKDAVAAAEAKLRGEEPAAPAPAPAPAAPAAAAAPAAEGAEGAGQPQPEVKRYQPIGHIKYRSPADHTVIEADIEEIKPELVKEGERVRLMQLNAANLSPEAVGTFDRILVDAPCSGSGVIRRHPDIKWLRRYDDVTVLCKLQSEILDAAFACLKSGGIMVYSTCSVLRQENKDQVEAFLSRHADAKLLPFEEKGEQVEMVQRFPGDDGGDGFFYARFVKA</sequence>
<dbReference type="PROSITE" id="PS51686">
    <property type="entry name" value="SAM_MT_RSMB_NOP"/>
    <property type="match status" value="1"/>
</dbReference>
<dbReference type="PRINTS" id="PR02008">
    <property type="entry name" value="RCMTFAMILY"/>
</dbReference>
<dbReference type="PROSITE" id="PS01153">
    <property type="entry name" value="NOL1_NOP2_SUN"/>
    <property type="match status" value="1"/>
</dbReference>
<dbReference type="PANTHER" id="PTHR22807">
    <property type="entry name" value="NOP2 YEAST -RELATED NOL1/NOP2/FMU SUN DOMAIN-CONTAINING"/>
    <property type="match status" value="1"/>
</dbReference>
<evidence type="ECO:0000259" key="8">
    <source>
        <dbReference type="PROSITE" id="PS51686"/>
    </source>
</evidence>
<evidence type="ECO:0000256" key="6">
    <source>
        <dbReference type="PROSITE-ProRule" id="PRU01023"/>
    </source>
</evidence>
<reference evidence="9" key="1">
    <citation type="submission" date="2020-10" db="EMBL/GenBank/DDBJ databases">
        <authorList>
            <person name="Gilroy R."/>
        </authorList>
    </citation>
    <scope>NUCLEOTIDE SEQUENCE</scope>
    <source>
        <strain evidence="9">17213</strain>
    </source>
</reference>
<dbReference type="InterPro" id="IPR023267">
    <property type="entry name" value="RCMT"/>
</dbReference>
<dbReference type="Gene3D" id="3.40.50.150">
    <property type="entry name" value="Vaccinia Virus protein VP39"/>
    <property type="match status" value="2"/>
</dbReference>
<dbReference type="InterPro" id="IPR029063">
    <property type="entry name" value="SAM-dependent_MTases_sf"/>
</dbReference>
<dbReference type="EMBL" id="JADINH010000072">
    <property type="protein sequence ID" value="MBO8415417.1"/>
    <property type="molecule type" value="Genomic_DNA"/>
</dbReference>
<comment type="similarity">
    <text evidence="1 6">Belongs to the class I-like SAM-binding methyltransferase superfamily. RsmB/NOP family.</text>
</comment>
<dbReference type="InterPro" id="IPR006027">
    <property type="entry name" value="NusB_RsmB_TIM44"/>
</dbReference>